<protein>
    <submittedName>
        <fullName evidence="2">Uncharacterized protein</fullName>
    </submittedName>
</protein>
<gene>
    <name evidence="2" type="ORF">C2845_PM11G21620</name>
</gene>
<dbReference type="Proteomes" id="UP000275267">
    <property type="component" value="Unassembled WGS sequence"/>
</dbReference>
<reference evidence="3" key="1">
    <citation type="journal article" date="2019" name="Nat. Commun.">
        <title>The genome of broomcorn millet.</title>
        <authorList>
            <person name="Zou C."/>
            <person name="Miki D."/>
            <person name="Li D."/>
            <person name="Tang Q."/>
            <person name="Xiao L."/>
            <person name="Rajput S."/>
            <person name="Deng P."/>
            <person name="Jia W."/>
            <person name="Huang R."/>
            <person name="Zhang M."/>
            <person name="Sun Y."/>
            <person name="Hu J."/>
            <person name="Fu X."/>
            <person name="Schnable P.S."/>
            <person name="Li F."/>
            <person name="Zhang H."/>
            <person name="Feng B."/>
            <person name="Zhu X."/>
            <person name="Liu R."/>
            <person name="Schnable J.C."/>
            <person name="Zhu J.-K."/>
            <person name="Zhang H."/>
        </authorList>
    </citation>
    <scope>NUCLEOTIDE SEQUENCE [LARGE SCALE GENOMIC DNA]</scope>
</reference>
<dbReference type="EMBL" id="PQIB02000007">
    <property type="protein sequence ID" value="RLN07220.1"/>
    <property type="molecule type" value="Genomic_DNA"/>
</dbReference>
<feature type="region of interest" description="Disordered" evidence="1">
    <location>
        <begin position="1"/>
        <end position="117"/>
    </location>
</feature>
<accession>A0A3L6RPC3</accession>
<proteinExistence type="predicted"/>
<evidence type="ECO:0000313" key="3">
    <source>
        <dbReference type="Proteomes" id="UP000275267"/>
    </source>
</evidence>
<organism evidence="2 3">
    <name type="scientific">Panicum miliaceum</name>
    <name type="common">Proso millet</name>
    <name type="synonym">Broomcorn millet</name>
    <dbReference type="NCBI Taxonomy" id="4540"/>
    <lineage>
        <taxon>Eukaryota</taxon>
        <taxon>Viridiplantae</taxon>
        <taxon>Streptophyta</taxon>
        <taxon>Embryophyta</taxon>
        <taxon>Tracheophyta</taxon>
        <taxon>Spermatophyta</taxon>
        <taxon>Magnoliopsida</taxon>
        <taxon>Liliopsida</taxon>
        <taxon>Poales</taxon>
        <taxon>Poaceae</taxon>
        <taxon>PACMAD clade</taxon>
        <taxon>Panicoideae</taxon>
        <taxon>Panicodae</taxon>
        <taxon>Paniceae</taxon>
        <taxon>Panicinae</taxon>
        <taxon>Panicum</taxon>
        <taxon>Panicum sect. Panicum</taxon>
    </lineage>
</organism>
<keyword evidence="3" id="KW-1185">Reference proteome</keyword>
<feature type="compositionally biased region" description="Acidic residues" evidence="1">
    <location>
        <begin position="66"/>
        <end position="86"/>
    </location>
</feature>
<name>A0A3L6RPC3_PANMI</name>
<comment type="caution">
    <text evidence="2">The sequence shown here is derived from an EMBL/GenBank/DDBJ whole genome shotgun (WGS) entry which is preliminary data.</text>
</comment>
<feature type="compositionally biased region" description="Acidic residues" evidence="1">
    <location>
        <begin position="95"/>
        <end position="108"/>
    </location>
</feature>
<dbReference type="AlphaFoldDB" id="A0A3L6RPC3"/>
<evidence type="ECO:0000313" key="2">
    <source>
        <dbReference type="EMBL" id="RLN07220.1"/>
    </source>
</evidence>
<evidence type="ECO:0000256" key="1">
    <source>
        <dbReference type="SAM" id="MobiDB-lite"/>
    </source>
</evidence>
<sequence>MGTPESRYRGPARSHGQRSPATTRRRTAVRRGEPWWRARGGVSHTDAMRGASEEGRNLSRTVTVEPPEEQDINVDPNEGDDGDDGKDDGKRDQEDPGYGDDGIEDPEEPNLGGGQDN</sequence>